<dbReference type="RefSeq" id="XP_040742502.1">
    <property type="nucleotide sequence ID" value="XM_040883922.1"/>
</dbReference>
<evidence type="ECO:0000313" key="3">
    <source>
        <dbReference type="Proteomes" id="UP000193922"/>
    </source>
</evidence>
<feature type="region of interest" description="Disordered" evidence="1">
    <location>
        <begin position="126"/>
        <end position="184"/>
    </location>
</feature>
<protein>
    <submittedName>
        <fullName evidence="2">Uncharacterized protein</fullName>
    </submittedName>
</protein>
<accession>A0A1Y1W5C1</accession>
<organism evidence="2 3">
    <name type="scientific">Linderina pennispora</name>
    <dbReference type="NCBI Taxonomy" id="61395"/>
    <lineage>
        <taxon>Eukaryota</taxon>
        <taxon>Fungi</taxon>
        <taxon>Fungi incertae sedis</taxon>
        <taxon>Zoopagomycota</taxon>
        <taxon>Kickxellomycotina</taxon>
        <taxon>Kickxellomycetes</taxon>
        <taxon>Kickxellales</taxon>
        <taxon>Kickxellaceae</taxon>
        <taxon>Linderina</taxon>
    </lineage>
</organism>
<dbReference type="GeneID" id="63800570"/>
<evidence type="ECO:0000256" key="1">
    <source>
        <dbReference type="SAM" id="MobiDB-lite"/>
    </source>
</evidence>
<sequence length="184" mass="19832">MRVVDLGGAGHGRLSGYRGIGLRWRRGRVHAGRQVFFWLILRCAVWRRHPGELSTESAVELDSHCVDRPSRATAPDSETPAACPNTGPARHLCRRPEQHRISAKCETSAGSPATTRQTAAMLPEHPRAQHGAPGTHVAACRGSGRAQRSSLGGAVPMPGSEPSLRLRSLRPGPDTRAARRSPSH</sequence>
<keyword evidence="3" id="KW-1185">Reference proteome</keyword>
<gene>
    <name evidence="2" type="ORF">DL89DRAFT_182884</name>
</gene>
<reference evidence="2 3" key="1">
    <citation type="submission" date="2016-07" db="EMBL/GenBank/DDBJ databases">
        <title>Pervasive Adenine N6-methylation of Active Genes in Fungi.</title>
        <authorList>
            <consortium name="DOE Joint Genome Institute"/>
            <person name="Mondo S.J."/>
            <person name="Dannebaum R.O."/>
            <person name="Kuo R.C."/>
            <person name="Labutti K."/>
            <person name="Haridas S."/>
            <person name="Kuo A."/>
            <person name="Salamov A."/>
            <person name="Ahrendt S.R."/>
            <person name="Lipzen A."/>
            <person name="Sullivan W."/>
            <person name="Andreopoulos W.B."/>
            <person name="Clum A."/>
            <person name="Lindquist E."/>
            <person name="Daum C."/>
            <person name="Ramamoorthy G.K."/>
            <person name="Gryganskyi A."/>
            <person name="Culley D."/>
            <person name="Magnuson J.K."/>
            <person name="James T.Y."/>
            <person name="O'Malley M.A."/>
            <person name="Stajich J.E."/>
            <person name="Spatafora J.W."/>
            <person name="Visel A."/>
            <person name="Grigoriev I.V."/>
        </authorList>
    </citation>
    <scope>NUCLEOTIDE SEQUENCE [LARGE SCALE GENOMIC DNA]</scope>
    <source>
        <strain evidence="2 3">ATCC 12442</strain>
    </source>
</reference>
<comment type="caution">
    <text evidence="2">The sequence shown here is derived from an EMBL/GenBank/DDBJ whole genome shotgun (WGS) entry which is preliminary data.</text>
</comment>
<dbReference type="Proteomes" id="UP000193922">
    <property type="component" value="Unassembled WGS sequence"/>
</dbReference>
<dbReference type="EMBL" id="MCFD01000009">
    <property type="protein sequence ID" value="ORX68720.1"/>
    <property type="molecule type" value="Genomic_DNA"/>
</dbReference>
<evidence type="ECO:0000313" key="2">
    <source>
        <dbReference type="EMBL" id="ORX68720.1"/>
    </source>
</evidence>
<name>A0A1Y1W5C1_9FUNG</name>
<dbReference type="AlphaFoldDB" id="A0A1Y1W5C1"/>
<proteinExistence type="predicted"/>